<dbReference type="AlphaFoldDB" id="A0AB34JJN8"/>
<dbReference type="InterPro" id="IPR032675">
    <property type="entry name" value="LRR_dom_sf"/>
</dbReference>
<dbReference type="InterPro" id="IPR003591">
    <property type="entry name" value="Leu-rich_rpt_typical-subtyp"/>
</dbReference>
<evidence type="ECO:0000313" key="4">
    <source>
        <dbReference type="Proteomes" id="UP001515480"/>
    </source>
</evidence>
<dbReference type="SUPFAM" id="SSF52058">
    <property type="entry name" value="L domain-like"/>
    <property type="match status" value="1"/>
</dbReference>
<dbReference type="Pfam" id="PF13855">
    <property type="entry name" value="LRR_8"/>
    <property type="match status" value="2"/>
</dbReference>
<dbReference type="Proteomes" id="UP001515480">
    <property type="component" value="Unassembled WGS sequence"/>
</dbReference>
<keyword evidence="4" id="KW-1185">Reference proteome</keyword>
<dbReference type="Pfam" id="PF00560">
    <property type="entry name" value="LRR_1"/>
    <property type="match status" value="2"/>
</dbReference>
<evidence type="ECO:0000256" key="2">
    <source>
        <dbReference type="ARBA" id="ARBA00022737"/>
    </source>
</evidence>
<dbReference type="GO" id="GO:0005737">
    <property type="term" value="C:cytoplasm"/>
    <property type="evidence" value="ECO:0007669"/>
    <property type="project" value="TreeGrafter"/>
</dbReference>
<dbReference type="PANTHER" id="PTHR48051:SF1">
    <property type="entry name" value="RAS SUPPRESSOR PROTEIN 1"/>
    <property type="match status" value="1"/>
</dbReference>
<gene>
    <name evidence="3" type="ORF">AB1Y20_022679</name>
</gene>
<keyword evidence="2" id="KW-0677">Repeat</keyword>
<dbReference type="PROSITE" id="PS51450">
    <property type="entry name" value="LRR"/>
    <property type="match status" value="3"/>
</dbReference>
<dbReference type="EMBL" id="JBGBPQ010000008">
    <property type="protein sequence ID" value="KAL1521125.1"/>
    <property type="molecule type" value="Genomic_DNA"/>
</dbReference>
<dbReference type="PANTHER" id="PTHR48051">
    <property type="match status" value="1"/>
</dbReference>
<reference evidence="3 4" key="1">
    <citation type="journal article" date="2024" name="Science">
        <title>Giant polyketide synthase enzymes in the biosynthesis of giant marine polyether toxins.</title>
        <authorList>
            <person name="Fallon T.R."/>
            <person name="Shende V.V."/>
            <person name="Wierzbicki I.H."/>
            <person name="Pendleton A.L."/>
            <person name="Watervoot N.F."/>
            <person name="Auber R.P."/>
            <person name="Gonzalez D.J."/>
            <person name="Wisecaver J.H."/>
            <person name="Moore B.S."/>
        </authorList>
    </citation>
    <scope>NUCLEOTIDE SEQUENCE [LARGE SCALE GENOMIC DNA]</scope>
    <source>
        <strain evidence="3 4">12B1</strain>
    </source>
</reference>
<protein>
    <submittedName>
        <fullName evidence="3">Uncharacterized protein</fullName>
    </submittedName>
</protein>
<dbReference type="InterPro" id="IPR001611">
    <property type="entry name" value="Leu-rich_rpt"/>
</dbReference>
<evidence type="ECO:0000256" key="1">
    <source>
        <dbReference type="ARBA" id="ARBA00022614"/>
    </source>
</evidence>
<dbReference type="InterPro" id="IPR050216">
    <property type="entry name" value="LRR_domain-containing"/>
</dbReference>
<sequence length="326" mass="35597">MGCAVSNGSAELEVAEKELTKLALRPELRKIHAGDNKLTELPASIGECQQLVLLDVSGNQLTTLPEEIGKCHALEEILCFKNQIKELPASLNGANLPALKILNLFNNKLRKVPDELGTLASVEEVNIAGNKLMALSDAAFAKWKAVRILNLYDNNLVRIGSLEPLTALMEIRLYGNNLEDAPAISRMAALEVFEMHKNRVAAIPDDYFTKTPNLKRLVLSNNLLKTLPSSILSCSSLKQLQVQDNKMTSIPSGAWPTSLETVFLQGNQELTELPAELAQCTNLSRVNISKLALSESSLTVAAQLQKICCTKQGGVFWDPNGRQLNA</sequence>
<organism evidence="3 4">
    <name type="scientific">Prymnesium parvum</name>
    <name type="common">Toxic golden alga</name>
    <dbReference type="NCBI Taxonomy" id="97485"/>
    <lineage>
        <taxon>Eukaryota</taxon>
        <taxon>Haptista</taxon>
        <taxon>Haptophyta</taxon>
        <taxon>Prymnesiophyceae</taxon>
        <taxon>Prymnesiales</taxon>
        <taxon>Prymnesiaceae</taxon>
        <taxon>Prymnesium</taxon>
    </lineage>
</organism>
<dbReference type="Gene3D" id="3.80.10.10">
    <property type="entry name" value="Ribonuclease Inhibitor"/>
    <property type="match status" value="2"/>
</dbReference>
<keyword evidence="1" id="KW-0433">Leucine-rich repeat</keyword>
<name>A0AB34JJN8_PRYPA</name>
<dbReference type="SMART" id="SM00364">
    <property type="entry name" value="LRR_BAC"/>
    <property type="match status" value="6"/>
</dbReference>
<accession>A0AB34JJN8</accession>
<proteinExistence type="predicted"/>
<comment type="caution">
    <text evidence="3">The sequence shown here is derived from an EMBL/GenBank/DDBJ whole genome shotgun (WGS) entry which is preliminary data.</text>
</comment>
<evidence type="ECO:0000313" key="3">
    <source>
        <dbReference type="EMBL" id="KAL1521125.1"/>
    </source>
</evidence>
<dbReference type="SMART" id="SM00369">
    <property type="entry name" value="LRR_TYP"/>
    <property type="match status" value="7"/>
</dbReference>